<protein>
    <submittedName>
        <fullName evidence="2">Alpha/beta fold hydrolase</fullName>
    </submittedName>
</protein>
<evidence type="ECO:0000259" key="1">
    <source>
        <dbReference type="Pfam" id="PF00561"/>
    </source>
</evidence>
<dbReference type="OrthoDB" id="2987348at2"/>
<organism evidence="2 3">
    <name type="scientific">Epidermidibacterium keratini</name>
    <dbReference type="NCBI Taxonomy" id="1891644"/>
    <lineage>
        <taxon>Bacteria</taxon>
        <taxon>Bacillati</taxon>
        <taxon>Actinomycetota</taxon>
        <taxon>Actinomycetes</taxon>
        <taxon>Sporichthyales</taxon>
        <taxon>Sporichthyaceae</taxon>
        <taxon>Epidermidibacterium</taxon>
    </lineage>
</organism>
<dbReference type="SUPFAM" id="SSF53474">
    <property type="entry name" value="alpha/beta-Hydrolases"/>
    <property type="match status" value="1"/>
</dbReference>
<dbReference type="AlphaFoldDB" id="A0A7L4YNU0"/>
<name>A0A7L4YNU0_9ACTN</name>
<dbReference type="RefSeq" id="WP_159545172.1">
    <property type="nucleotide sequence ID" value="NZ_CP047156.1"/>
</dbReference>
<dbReference type="EMBL" id="CP047156">
    <property type="protein sequence ID" value="QHC00563.1"/>
    <property type="molecule type" value="Genomic_DNA"/>
</dbReference>
<dbReference type="PRINTS" id="PR00111">
    <property type="entry name" value="ABHYDROLASE"/>
</dbReference>
<dbReference type="GO" id="GO:0016787">
    <property type="term" value="F:hydrolase activity"/>
    <property type="evidence" value="ECO:0007669"/>
    <property type="project" value="UniProtKB-KW"/>
</dbReference>
<evidence type="ECO:0000313" key="3">
    <source>
        <dbReference type="Proteomes" id="UP000463857"/>
    </source>
</evidence>
<dbReference type="PANTHER" id="PTHR43798:SF33">
    <property type="entry name" value="HYDROLASE, PUTATIVE (AFU_ORTHOLOGUE AFUA_2G14860)-RELATED"/>
    <property type="match status" value="1"/>
</dbReference>
<dbReference type="InterPro" id="IPR029058">
    <property type="entry name" value="AB_hydrolase_fold"/>
</dbReference>
<accession>A0A7L4YNU0</accession>
<dbReference type="Pfam" id="PF00561">
    <property type="entry name" value="Abhydrolase_1"/>
    <property type="match status" value="1"/>
</dbReference>
<keyword evidence="3" id="KW-1185">Reference proteome</keyword>
<dbReference type="Gene3D" id="3.40.50.1820">
    <property type="entry name" value="alpha/beta hydrolase"/>
    <property type="match status" value="1"/>
</dbReference>
<proteinExistence type="predicted"/>
<dbReference type="Proteomes" id="UP000463857">
    <property type="component" value="Chromosome"/>
</dbReference>
<keyword evidence="2" id="KW-0378">Hydrolase</keyword>
<reference evidence="2 3" key="1">
    <citation type="journal article" date="2018" name="Int. J. Syst. Evol. Microbiol.">
        <title>Epidermidibacterium keratini gen. nov., sp. nov., a member of the family Sporichthyaceae, isolated from keratin epidermis.</title>
        <authorList>
            <person name="Lee D.G."/>
            <person name="Trujillo M.E."/>
            <person name="Kang S."/>
            <person name="Nam J.J."/>
            <person name="Kim Y.J."/>
        </authorList>
    </citation>
    <scope>NUCLEOTIDE SEQUENCE [LARGE SCALE GENOMIC DNA]</scope>
    <source>
        <strain evidence="2 3">EPI-7</strain>
    </source>
</reference>
<dbReference type="InParanoid" id="A0A7L4YNU0"/>
<gene>
    <name evidence="2" type="ORF">EK0264_09860</name>
</gene>
<dbReference type="InterPro" id="IPR000073">
    <property type="entry name" value="AB_hydrolase_1"/>
</dbReference>
<feature type="domain" description="AB hydrolase-1" evidence="1">
    <location>
        <begin position="33"/>
        <end position="273"/>
    </location>
</feature>
<dbReference type="PANTHER" id="PTHR43798">
    <property type="entry name" value="MONOACYLGLYCEROL LIPASE"/>
    <property type="match status" value="1"/>
</dbReference>
<sequence>MPDADAAEFTSQIVKTPRLNINVWTSGPQDGVPLLLVHGNLTTGGFWKYVAQQLPDDVRVIAPDLRGFGKTERKPIDATRGLGVMVDDLRALLEKLGLTSGINAAGWSMGGGVLQQYQLTYPEDLVSLTLLAPLSPYGFGGTKGANGEPCTSDFAGSGAGGAAPEFVRRLREKDTSENDPTSSPAVILKTFYGPGDNDDVDVDFLVEQMLTTAVGDDFYPGNGTKSTNWPLLAPGDRGVLNTMSPKYFDASALVGCEPKPPVTWIRGTADQVVSDRSMFDFGTLGELGVIPGWPGAAVMPPQPMEAQTRAVLEAYADHGGTVKEVALEGVGHGLPLAAPKRVAEEIAAIIVR</sequence>
<dbReference type="GO" id="GO:0016020">
    <property type="term" value="C:membrane"/>
    <property type="evidence" value="ECO:0007669"/>
    <property type="project" value="TreeGrafter"/>
</dbReference>
<dbReference type="KEGG" id="eke:EK0264_09860"/>
<evidence type="ECO:0000313" key="2">
    <source>
        <dbReference type="EMBL" id="QHC00563.1"/>
    </source>
</evidence>
<dbReference type="InterPro" id="IPR050266">
    <property type="entry name" value="AB_hydrolase_sf"/>
</dbReference>